<dbReference type="InterPro" id="IPR011333">
    <property type="entry name" value="SKP1/BTB/POZ_sf"/>
</dbReference>
<dbReference type="InterPro" id="IPR003653">
    <property type="entry name" value="Peptidase_C48_C"/>
</dbReference>
<evidence type="ECO:0000259" key="8">
    <source>
        <dbReference type="PROSITE" id="PS50600"/>
    </source>
</evidence>
<dbReference type="GO" id="GO:0006508">
    <property type="term" value="P:proteolysis"/>
    <property type="evidence" value="ECO:0007669"/>
    <property type="project" value="UniProtKB-KW"/>
</dbReference>
<dbReference type="InterPro" id="IPR000210">
    <property type="entry name" value="BTB/POZ_dom"/>
</dbReference>
<organism evidence="9 10">
    <name type="scientific">Turnera subulata</name>
    <dbReference type="NCBI Taxonomy" id="218843"/>
    <lineage>
        <taxon>Eukaryota</taxon>
        <taxon>Viridiplantae</taxon>
        <taxon>Streptophyta</taxon>
        <taxon>Embryophyta</taxon>
        <taxon>Tracheophyta</taxon>
        <taxon>Spermatophyta</taxon>
        <taxon>Magnoliopsida</taxon>
        <taxon>eudicotyledons</taxon>
        <taxon>Gunneridae</taxon>
        <taxon>Pentapetalae</taxon>
        <taxon>rosids</taxon>
        <taxon>fabids</taxon>
        <taxon>Malpighiales</taxon>
        <taxon>Passifloraceae</taxon>
        <taxon>Turnera</taxon>
    </lineage>
</organism>
<dbReference type="Gene3D" id="3.30.710.10">
    <property type="entry name" value="Potassium Channel Kv1.1, Chain A"/>
    <property type="match status" value="1"/>
</dbReference>
<keyword evidence="10" id="KW-1185">Reference proteome</keyword>
<proteinExistence type="inferred from homology"/>
<dbReference type="PROSITE" id="PS50097">
    <property type="entry name" value="BTB"/>
    <property type="match status" value="1"/>
</dbReference>
<name>A0A9Q0FMB5_9ROSI</name>
<dbReference type="Proteomes" id="UP001141552">
    <property type="component" value="Unassembled WGS sequence"/>
</dbReference>
<dbReference type="GO" id="GO:0008234">
    <property type="term" value="F:cysteine-type peptidase activity"/>
    <property type="evidence" value="ECO:0007669"/>
    <property type="project" value="InterPro"/>
</dbReference>
<dbReference type="SUPFAM" id="SSF54695">
    <property type="entry name" value="POZ domain"/>
    <property type="match status" value="1"/>
</dbReference>
<dbReference type="InterPro" id="IPR002083">
    <property type="entry name" value="MATH/TRAF_dom"/>
</dbReference>
<evidence type="ECO:0000313" key="10">
    <source>
        <dbReference type="Proteomes" id="UP001141552"/>
    </source>
</evidence>
<feature type="domain" description="MATH" evidence="7">
    <location>
        <begin position="700"/>
        <end position="820"/>
    </location>
</feature>
<comment type="pathway">
    <text evidence="1">Protein modification; protein ubiquitination.</text>
</comment>
<reference evidence="9" key="2">
    <citation type="journal article" date="2023" name="Plants (Basel)">
        <title>Annotation of the Turnera subulata (Passifloraceae) Draft Genome Reveals the S-Locus Evolved after the Divergence of Turneroideae from Passifloroideae in a Stepwise Manner.</title>
        <authorList>
            <person name="Henning P.M."/>
            <person name="Roalson E.H."/>
            <person name="Mir W."/>
            <person name="McCubbin A.G."/>
            <person name="Shore J.S."/>
        </authorList>
    </citation>
    <scope>NUCLEOTIDE SEQUENCE</scope>
    <source>
        <strain evidence="9">F60SS</strain>
    </source>
</reference>
<dbReference type="SUPFAM" id="SSF54001">
    <property type="entry name" value="Cysteine proteinases"/>
    <property type="match status" value="1"/>
</dbReference>
<feature type="compositionally biased region" description="Low complexity" evidence="5">
    <location>
        <begin position="855"/>
        <end position="876"/>
    </location>
</feature>
<comment type="caution">
    <text evidence="9">The sequence shown here is derived from an EMBL/GenBank/DDBJ whole genome shotgun (WGS) entry which is preliminary data.</text>
</comment>
<dbReference type="InterPro" id="IPR038765">
    <property type="entry name" value="Papain-like_cys_pep_sf"/>
</dbReference>
<dbReference type="EMBL" id="JAKUCV010004786">
    <property type="protein sequence ID" value="KAJ4834072.1"/>
    <property type="molecule type" value="Genomic_DNA"/>
</dbReference>
<gene>
    <name evidence="9" type="ORF">Tsubulata_016270</name>
</gene>
<evidence type="ECO:0000259" key="7">
    <source>
        <dbReference type="PROSITE" id="PS50144"/>
    </source>
</evidence>
<evidence type="ECO:0000256" key="4">
    <source>
        <dbReference type="ARBA" id="ARBA00022801"/>
    </source>
</evidence>
<dbReference type="PANTHER" id="PTHR47369:SF1">
    <property type="entry name" value="BTB_POZ DOMAIN-CONTAINING PROTEIN"/>
    <property type="match status" value="1"/>
</dbReference>
<evidence type="ECO:0000256" key="1">
    <source>
        <dbReference type="ARBA" id="ARBA00004906"/>
    </source>
</evidence>
<dbReference type="Gene3D" id="3.40.395.10">
    <property type="entry name" value="Adenoviral Proteinase, Chain A"/>
    <property type="match status" value="1"/>
</dbReference>
<evidence type="ECO:0000256" key="5">
    <source>
        <dbReference type="SAM" id="MobiDB-lite"/>
    </source>
</evidence>
<evidence type="ECO:0000313" key="9">
    <source>
        <dbReference type="EMBL" id="KAJ4834072.1"/>
    </source>
</evidence>
<dbReference type="PROSITE" id="PS50600">
    <property type="entry name" value="ULP_PROTEASE"/>
    <property type="match status" value="1"/>
</dbReference>
<evidence type="ECO:0000256" key="3">
    <source>
        <dbReference type="ARBA" id="ARBA00022670"/>
    </source>
</evidence>
<evidence type="ECO:0008006" key="11">
    <source>
        <dbReference type="Google" id="ProtNLM"/>
    </source>
</evidence>
<sequence>MKISAELRALDCNLTSLCDHIQLEGFNSGSFSDIVVLAMGSTYHLHRLILSRSSYFRNMLHGPWKEATSPIVTLNVDDKNVNAEAIAMALAYLYGHHPKLNDNNAFRVLAAASFLDLQDLCAICTDFIISELWTSNFLAYQVFAESQDYGVHGERVRNACWGYLCQSGATELKEVIPKLSSQTLHALLTSDELWVPSEEKRFELALYTLLAKGALCRTEHPEPGHSSSEMPMDIHSDSLKAKGKDLAGSCPDKILESELGQLSLEDDLEGNDTPSNLLVELVDCMNDLQTGAPNSKQQGQPVTYTQTNVAAIHSCSTEQSSSEMNRNRMPCSYVEMPITTGTSELHTSGVAVEGPSEEGSYPSNNNNWLVSGEPRHCSTVDTSCNGLQLNDWGGCSATPSWGGRVVGRRQVKGHAYGNFGVRDEDYDTFVNIFEGGSLLYCNMSFEALLNVRKQLEELGFPCKAVNDGLWLQMLLSQKVLEIGADTCKNCCFTSIACTCRQPFGFSHGVPTTGYYMQEHEHSNSHVGVNNVYVADTARGEGNGIFRPVRVHVRGPVDGLAGIGRGTTFVPAAAWPPTRFVFSRVPFNVGNRNGQQSFANDDSEGRTDVHGELSGGGLTALVGLSQGGSNTGNLHGEHVERGYETDVQGRMCRTSIGASSSSGIAVQMLESPDHSIGMEWDSGNSSSISLDLKTPLSHFPPFRFGVEFDGVHRLSDGQVKHSPEFFYAGSLWKVSVQAFNDEDPQGRRTLGLFLHRRKAEITDSVRKVHMYVDTREKVTARYQRGTLLPKAPKGWGWRTALLFDELAELLQNGILRVAAVVQLVLMKSAQNNVEFEVHAMGALASSSSHKRDHPHSYPYVNPNPNLYPNSNSNYNSPDSRVSKKPRISFMHLSPNKQTLVPSNNTAARISRYPETTPKFRREVHAPCRVKKFALSKPPQSSGYSVKERTFGGDMGNSLLLAKKKAFETFRYWGKDKGVVDVEAEHGRPRKTEEIVSEDSIVEEVEVIEEDGREWRSMVLERKSSDEHVGKGKGKVNIDDDEDDEVRIVEERSVITVDGNMGVGSAGKMLDTLTLDSNVDFSSVEVYKKLLESSERRDGKLKDLAFQIQFNEEKRSSYQLLRPKAEEKPAEDVRRELFIPLTKEEEAEVERLLSPNFRIPFFVFLNLHCYSPVNRWREWGIFVPVHREIHWCLAIINKKDQKFQYLDSLMGEDVKAKYYAEEVKDKSKKDIDVSSWGFEFLKELPEQQNGGLPLCFGQEDMPYFRLRTAKEILRLRAD</sequence>
<feature type="region of interest" description="Disordered" evidence="5">
    <location>
        <begin position="845"/>
        <end position="881"/>
    </location>
</feature>
<keyword evidence="4" id="KW-0378">Hydrolase</keyword>
<reference evidence="9" key="1">
    <citation type="submission" date="2022-02" db="EMBL/GenBank/DDBJ databases">
        <authorList>
            <person name="Henning P.M."/>
            <person name="McCubbin A.G."/>
            <person name="Shore J.S."/>
        </authorList>
    </citation>
    <scope>NUCLEOTIDE SEQUENCE</scope>
    <source>
        <strain evidence="9">F60SS</strain>
        <tissue evidence="9">Leaves</tissue>
    </source>
</reference>
<dbReference type="Pfam" id="PF00651">
    <property type="entry name" value="BTB"/>
    <property type="match status" value="1"/>
</dbReference>
<dbReference type="OrthoDB" id="6359943at2759"/>
<dbReference type="AlphaFoldDB" id="A0A9Q0FMB5"/>
<evidence type="ECO:0000259" key="6">
    <source>
        <dbReference type="PROSITE" id="PS50097"/>
    </source>
</evidence>
<comment type="similarity">
    <text evidence="2">Belongs to the peptidase C48 family.</text>
</comment>
<dbReference type="SMART" id="SM00225">
    <property type="entry name" value="BTB"/>
    <property type="match status" value="1"/>
</dbReference>
<feature type="domain" description="Ubiquitin-like protease family profile" evidence="8">
    <location>
        <begin position="1082"/>
        <end position="1262"/>
    </location>
</feature>
<feature type="domain" description="BTB" evidence="6">
    <location>
        <begin position="32"/>
        <end position="102"/>
    </location>
</feature>
<protein>
    <recommendedName>
        <fullName evidence="11">BTB domain-containing protein</fullName>
    </recommendedName>
</protein>
<dbReference type="Pfam" id="PF02902">
    <property type="entry name" value="Peptidase_C48"/>
    <property type="match status" value="1"/>
</dbReference>
<dbReference type="PANTHER" id="PTHR47369">
    <property type="entry name" value="BTB/POZ DOMAIN-CONTAINING PROTEIN"/>
    <property type="match status" value="1"/>
</dbReference>
<keyword evidence="3" id="KW-0645">Protease</keyword>
<accession>A0A9Q0FMB5</accession>
<evidence type="ECO:0000256" key="2">
    <source>
        <dbReference type="ARBA" id="ARBA00005234"/>
    </source>
</evidence>
<dbReference type="PROSITE" id="PS50144">
    <property type="entry name" value="MATH"/>
    <property type="match status" value="1"/>
</dbReference>